<evidence type="ECO:0008006" key="2">
    <source>
        <dbReference type="Google" id="ProtNLM"/>
    </source>
</evidence>
<reference evidence="1" key="1">
    <citation type="journal article" date="2020" name="Nature">
        <title>Giant virus diversity and host interactions through global metagenomics.</title>
        <authorList>
            <person name="Schulz F."/>
            <person name="Roux S."/>
            <person name="Paez-Espino D."/>
            <person name="Jungbluth S."/>
            <person name="Walsh D.A."/>
            <person name="Denef V.J."/>
            <person name="McMahon K.D."/>
            <person name="Konstantinidis K.T."/>
            <person name="Eloe-Fadrosh E.A."/>
            <person name="Kyrpides N.C."/>
            <person name="Woyke T."/>
        </authorList>
    </citation>
    <scope>NUCLEOTIDE SEQUENCE</scope>
    <source>
        <strain evidence="1">GVMAG-S-ERX556049-19</strain>
    </source>
</reference>
<name>A0A6C0F7J6_9ZZZZ</name>
<proteinExistence type="predicted"/>
<dbReference type="EMBL" id="MN738821">
    <property type="protein sequence ID" value="QHT37796.1"/>
    <property type="molecule type" value="Genomic_DNA"/>
</dbReference>
<dbReference type="AlphaFoldDB" id="A0A6C0F7J6"/>
<sequence>MEIHPKEFCIFVASHITKQERIPLLVECLESLINQKMSITIYVSISFDNEVLMKEAFKNITENQCTKNCAFLNILVRENKCSQMHHFEMLCKEMDSCHKWIMFCDDDDKYLPDRTFKIGEQIVLHEEYIKNSMLNLAGVYESTFEKDHREQGHEYWNYCIHKDILNHFFEKIEKNINIIDQPCCDVLLSAYLRRKDNKWLFGRLKEKQYVYRESNNNESITHFITSQQSIYTNTSTPPVKHSNEWDKYIKDFNDFLNVNMHAFMHDLFVLCISNINFDAFLKREFLANYAILDYVDQEHIQKLKENHKKWTTIFQSMYEIK</sequence>
<evidence type="ECO:0000313" key="1">
    <source>
        <dbReference type="EMBL" id="QHT37796.1"/>
    </source>
</evidence>
<accession>A0A6C0F7J6</accession>
<protein>
    <recommendedName>
        <fullName evidence="2">Glycosyltransferase 2-like domain-containing protein</fullName>
    </recommendedName>
</protein>
<organism evidence="1">
    <name type="scientific">viral metagenome</name>
    <dbReference type="NCBI Taxonomy" id="1070528"/>
    <lineage>
        <taxon>unclassified sequences</taxon>
        <taxon>metagenomes</taxon>
        <taxon>organismal metagenomes</taxon>
    </lineage>
</organism>